<feature type="signal peptide" evidence="1">
    <location>
        <begin position="1"/>
        <end position="24"/>
    </location>
</feature>
<feature type="chain" id="PRO_5045756961" evidence="1">
    <location>
        <begin position="25"/>
        <end position="103"/>
    </location>
</feature>
<sequence length="103" mass="11258">MKKKIMIGLLTAVACMTIGSTSFATSVTIPNNNAVESVHAAPFATKYVKIQQILPKSLYPTLGDIPTTLNYAENDMYGVLQLLSMDRQTGYTWTVTYGGYISN</sequence>
<dbReference type="EMBL" id="JAGIKV010000008">
    <property type="protein sequence ID" value="MBP2246041.1"/>
    <property type="molecule type" value="Genomic_DNA"/>
</dbReference>
<proteinExistence type="predicted"/>
<evidence type="ECO:0000313" key="2">
    <source>
        <dbReference type="EMBL" id="MBP2246041.1"/>
    </source>
</evidence>
<protein>
    <submittedName>
        <fullName evidence="2">Uncharacterized protein</fullName>
    </submittedName>
</protein>
<gene>
    <name evidence="2" type="ORF">J2Z28_002670</name>
</gene>
<accession>A0ABS4RUB7</accession>
<keyword evidence="1" id="KW-0732">Signal</keyword>
<comment type="caution">
    <text evidence="2">The sequence shown here is derived from an EMBL/GenBank/DDBJ whole genome shotgun (WGS) entry which is preliminary data.</text>
</comment>
<keyword evidence="3" id="KW-1185">Reference proteome</keyword>
<dbReference type="PROSITE" id="PS51257">
    <property type="entry name" value="PROKAR_LIPOPROTEIN"/>
    <property type="match status" value="1"/>
</dbReference>
<evidence type="ECO:0000256" key="1">
    <source>
        <dbReference type="SAM" id="SignalP"/>
    </source>
</evidence>
<reference evidence="2 3" key="1">
    <citation type="submission" date="2021-03" db="EMBL/GenBank/DDBJ databases">
        <title>Genomic Encyclopedia of Type Strains, Phase IV (KMG-IV): sequencing the most valuable type-strain genomes for metagenomic binning, comparative biology and taxonomic classification.</title>
        <authorList>
            <person name="Goeker M."/>
        </authorList>
    </citation>
    <scope>NUCLEOTIDE SEQUENCE [LARGE SCALE GENOMIC DNA]</scope>
    <source>
        <strain evidence="2 3">DSM 21292</strain>
    </source>
</reference>
<dbReference type="RefSeq" id="WP_074092835.1">
    <property type="nucleotide sequence ID" value="NZ_CBCSLC010000005.1"/>
</dbReference>
<organism evidence="2 3">
    <name type="scientific">Paenibacillus xylanexedens</name>
    <dbReference type="NCBI Taxonomy" id="528191"/>
    <lineage>
        <taxon>Bacteria</taxon>
        <taxon>Bacillati</taxon>
        <taxon>Bacillota</taxon>
        <taxon>Bacilli</taxon>
        <taxon>Bacillales</taxon>
        <taxon>Paenibacillaceae</taxon>
        <taxon>Paenibacillus</taxon>
    </lineage>
</organism>
<dbReference type="Proteomes" id="UP000810207">
    <property type="component" value="Unassembled WGS sequence"/>
</dbReference>
<dbReference type="GeneID" id="32214276"/>
<evidence type="ECO:0000313" key="3">
    <source>
        <dbReference type="Proteomes" id="UP000810207"/>
    </source>
</evidence>
<name>A0ABS4RUB7_PAEXY</name>